<dbReference type="HOGENOM" id="CLU_3179467_0_0_9"/>
<accession>G9YH73</accession>
<evidence type="ECO:0000313" key="1">
    <source>
        <dbReference type="EMBL" id="EHM41128.1"/>
    </source>
</evidence>
<proteinExistence type="predicted"/>
<protein>
    <submittedName>
        <fullName evidence="1">Uncharacterized protein</fullName>
    </submittedName>
</protein>
<dbReference type="AlphaFoldDB" id="G9YH73"/>
<dbReference type="Proteomes" id="UP000005481">
    <property type="component" value="Unassembled WGS sequence"/>
</dbReference>
<evidence type="ECO:0000313" key="2">
    <source>
        <dbReference type="Proteomes" id="UP000005481"/>
    </source>
</evidence>
<keyword evidence="2" id="KW-1185">Reference proteome</keyword>
<reference evidence="1 2" key="1">
    <citation type="submission" date="2011-08" db="EMBL/GenBank/DDBJ databases">
        <authorList>
            <person name="Weinstock G."/>
            <person name="Sodergren E."/>
            <person name="Clifton S."/>
            <person name="Fulton L."/>
            <person name="Fulton B."/>
            <person name="Courtney L."/>
            <person name="Fronick C."/>
            <person name="Harrison M."/>
            <person name="Strong C."/>
            <person name="Farmer C."/>
            <person name="Delahaunty K."/>
            <person name="Markovic C."/>
            <person name="Hall O."/>
            <person name="Minx P."/>
            <person name="Tomlinson C."/>
            <person name="Mitreva M."/>
            <person name="Hou S."/>
            <person name="Chen J."/>
            <person name="Wollam A."/>
            <person name="Pepin K.H."/>
            <person name="Johnson M."/>
            <person name="Bhonagiri V."/>
            <person name="Zhang X."/>
            <person name="Suruliraj S."/>
            <person name="Warren W."/>
            <person name="Chinwalla A."/>
            <person name="Mardis E.R."/>
            <person name="Wilson R.K."/>
        </authorList>
    </citation>
    <scope>NUCLEOTIDE SEQUENCE [LARGE SCALE GENOMIC DNA]</scope>
    <source>
        <strain evidence="1 2">F0357</strain>
    </source>
</reference>
<sequence length="46" mass="5321">MTAQVGRSVPFLHNITNCHDVSVTVPTWEYRFIPVSPYTIMYKDCC</sequence>
<name>G9YH73_9FIRM</name>
<dbReference type="STRING" id="861450.HMPREF0080_01000"/>
<comment type="caution">
    <text evidence="1">The sequence shown here is derived from an EMBL/GenBank/DDBJ whole genome shotgun (WGS) entry which is preliminary data.</text>
</comment>
<dbReference type="EMBL" id="AGCJ01000038">
    <property type="protein sequence ID" value="EHM41128.1"/>
    <property type="molecule type" value="Genomic_DNA"/>
</dbReference>
<gene>
    <name evidence="1" type="ORF">HMPREF0080_01000</name>
</gene>
<organism evidence="1 2">
    <name type="scientific">Anaeroglobus geminatus F0357</name>
    <dbReference type="NCBI Taxonomy" id="861450"/>
    <lineage>
        <taxon>Bacteria</taxon>
        <taxon>Bacillati</taxon>
        <taxon>Bacillota</taxon>
        <taxon>Negativicutes</taxon>
        <taxon>Veillonellales</taxon>
        <taxon>Veillonellaceae</taxon>
        <taxon>Anaeroglobus</taxon>
    </lineage>
</organism>